<evidence type="ECO:0000256" key="1">
    <source>
        <dbReference type="SAM" id="MobiDB-lite"/>
    </source>
</evidence>
<keyword evidence="3" id="KW-1185">Reference proteome</keyword>
<organism evidence="2 3">
    <name type="scientific">Exidia glandulosa HHB12029</name>
    <dbReference type="NCBI Taxonomy" id="1314781"/>
    <lineage>
        <taxon>Eukaryota</taxon>
        <taxon>Fungi</taxon>
        <taxon>Dikarya</taxon>
        <taxon>Basidiomycota</taxon>
        <taxon>Agaricomycotina</taxon>
        <taxon>Agaricomycetes</taxon>
        <taxon>Auriculariales</taxon>
        <taxon>Exidiaceae</taxon>
        <taxon>Exidia</taxon>
    </lineage>
</organism>
<proteinExistence type="predicted"/>
<dbReference type="Proteomes" id="UP000077266">
    <property type="component" value="Unassembled WGS sequence"/>
</dbReference>
<accession>A0A165J126</accession>
<evidence type="ECO:0000313" key="3">
    <source>
        <dbReference type="Proteomes" id="UP000077266"/>
    </source>
</evidence>
<feature type="compositionally biased region" description="Polar residues" evidence="1">
    <location>
        <begin position="356"/>
        <end position="373"/>
    </location>
</feature>
<protein>
    <submittedName>
        <fullName evidence="2">Uncharacterized protein</fullName>
    </submittedName>
</protein>
<gene>
    <name evidence="2" type="ORF">EXIGLDRAFT_835149</name>
</gene>
<feature type="region of interest" description="Disordered" evidence="1">
    <location>
        <begin position="315"/>
        <end position="373"/>
    </location>
</feature>
<evidence type="ECO:0000313" key="2">
    <source>
        <dbReference type="EMBL" id="KZV94170.1"/>
    </source>
</evidence>
<reference evidence="2 3" key="1">
    <citation type="journal article" date="2016" name="Mol. Biol. Evol.">
        <title>Comparative Genomics of Early-Diverging Mushroom-Forming Fungi Provides Insights into the Origins of Lignocellulose Decay Capabilities.</title>
        <authorList>
            <person name="Nagy L.G."/>
            <person name="Riley R."/>
            <person name="Tritt A."/>
            <person name="Adam C."/>
            <person name="Daum C."/>
            <person name="Floudas D."/>
            <person name="Sun H."/>
            <person name="Yadav J.S."/>
            <person name="Pangilinan J."/>
            <person name="Larsson K.H."/>
            <person name="Matsuura K."/>
            <person name="Barry K."/>
            <person name="Labutti K."/>
            <person name="Kuo R."/>
            <person name="Ohm R.A."/>
            <person name="Bhattacharya S.S."/>
            <person name="Shirouzu T."/>
            <person name="Yoshinaga Y."/>
            <person name="Martin F.M."/>
            <person name="Grigoriev I.V."/>
            <person name="Hibbett D.S."/>
        </authorList>
    </citation>
    <scope>NUCLEOTIDE SEQUENCE [LARGE SCALE GENOMIC DNA]</scope>
    <source>
        <strain evidence="2 3">HHB12029</strain>
    </source>
</reference>
<name>A0A165J126_EXIGL</name>
<sequence length="373" mass="40395">MHVEIHCDTLRAQDVLALHCGSAATLTCTTGLSSVSRRACSLVQEPYLAVSQVSYLNLLARPFRIVNGKDKPAFDAFCLGLRSSTERSRQQLFFHTLPVTRNDPHQSRYTCRILWRLAADLSSLRSCVTLLISVLEASPSLRSAESTVQQRHTKYPAASRWTCRPWLAFASDGQSALDAARRAAARDAVPAWDAAWHTDLDSSEWLSVLLLSFTLHAGGRLLVRRLVTIRFRPPPGPSPPLRTPSGYETTWCGSGSTSSAALDTRRTTRRAASHGCSADAARCRVSLHTTAAARRTACASSDFGHSSGLVYPATADGESRSVSPQAPSFVPRTTGRPGGSAIRITNPYNAPIQLPSKENGTPTSTPVETTNRP</sequence>
<dbReference type="AlphaFoldDB" id="A0A165J126"/>
<dbReference type="EMBL" id="KV425977">
    <property type="protein sequence ID" value="KZV94170.1"/>
    <property type="molecule type" value="Genomic_DNA"/>
</dbReference>
<dbReference type="InParanoid" id="A0A165J126"/>